<gene>
    <name evidence="2" type="primary">LOC106469937</name>
</gene>
<dbReference type="InterPro" id="IPR029063">
    <property type="entry name" value="SAM-dependent_MTases_sf"/>
</dbReference>
<name>A0ABM1TEA9_LIMPO</name>
<dbReference type="RefSeq" id="XP_022254215.1">
    <property type="nucleotide sequence ID" value="XM_022398507.1"/>
</dbReference>
<sequence>MARKLRLHSPAGAEPVIYDWPLSISDRYDEAAEIIDTIRWVCEDFPELKLVMENRVLVDYDTKSFESMKKMCDKYNSAIDSVLEL</sequence>
<protein>
    <submittedName>
        <fullName evidence="2">Histone-lysine N-methyltransferase, H3 lysine-79 specific-like</fullName>
    </submittedName>
</protein>
<organism evidence="1 2">
    <name type="scientific">Limulus polyphemus</name>
    <name type="common">Atlantic horseshoe crab</name>
    <dbReference type="NCBI Taxonomy" id="6850"/>
    <lineage>
        <taxon>Eukaryota</taxon>
        <taxon>Metazoa</taxon>
        <taxon>Ecdysozoa</taxon>
        <taxon>Arthropoda</taxon>
        <taxon>Chelicerata</taxon>
        <taxon>Merostomata</taxon>
        <taxon>Xiphosura</taxon>
        <taxon>Limulidae</taxon>
        <taxon>Limulus</taxon>
    </lineage>
</organism>
<dbReference type="SUPFAM" id="SSF53335">
    <property type="entry name" value="S-adenosyl-L-methionine-dependent methyltransferases"/>
    <property type="match status" value="1"/>
</dbReference>
<keyword evidence="1" id="KW-1185">Reference proteome</keyword>
<dbReference type="InterPro" id="IPR030445">
    <property type="entry name" value="H3-K79_meTrfase"/>
</dbReference>
<accession>A0ABM1TEA9</accession>
<dbReference type="Gene3D" id="1.10.260.60">
    <property type="match status" value="1"/>
</dbReference>
<dbReference type="PANTHER" id="PTHR21451:SF0">
    <property type="entry name" value="HISTONE-LYSINE N-METHYLTRANSFERASE, H3 LYSINE-79 SPECIFIC"/>
    <property type="match status" value="1"/>
</dbReference>
<dbReference type="GeneID" id="106469937"/>
<dbReference type="Proteomes" id="UP000694941">
    <property type="component" value="Unplaced"/>
</dbReference>
<feature type="non-terminal residue" evidence="2">
    <location>
        <position position="85"/>
    </location>
</feature>
<reference evidence="2" key="1">
    <citation type="submission" date="2025-08" db="UniProtKB">
        <authorList>
            <consortium name="RefSeq"/>
        </authorList>
    </citation>
    <scope>IDENTIFICATION</scope>
    <source>
        <tissue evidence="2">Muscle</tissue>
    </source>
</reference>
<dbReference type="PANTHER" id="PTHR21451">
    <property type="entry name" value="HISTONE H3 METHYLTRANSFERASE"/>
    <property type="match status" value="1"/>
</dbReference>
<evidence type="ECO:0000313" key="2">
    <source>
        <dbReference type="RefSeq" id="XP_022254215.1"/>
    </source>
</evidence>
<evidence type="ECO:0000313" key="1">
    <source>
        <dbReference type="Proteomes" id="UP000694941"/>
    </source>
</evidence>
<proteinExistence type="predicted"/>